<keyword evidence="5" id="KW-0732">Signal</keyword>
<dbReference type="GO" id="GO:0016020">
    <property type="term" value="C:membrane"/>
    <property type="evidence" value="ECO:0007669"/>
    <property type="project" value="UniProtKB-SubCell"/>
</dbReference>
<evidence type="ECO:0000256" key="4">
    <source>
        <dbReference type="ARBA" id="ARBA00022692"/>
    </source>
</evidence>
<dbReference type="PROSITE" id="PS50835">
    <property type="entry name" value="IG_LIKE"/>
    <property type="match status" value="4"/>
</dbReference>
<evidence type="ECO:0000313" key="14">
    <source>
        <dbReference type="Proteomes" id="UP000242638"/>
    </source>
</evidence>
<dbReference type="Proteomes" id="UP000242638">
    <property type="component" value="Unassembled WGS sequence"/>
</dbReference>
<dbReference type="SUPFAM" id="SSF48726">
    <property type="entry name" value="Immunoglobulin"/>
    <property type="match status" value="4"/>
</dbReference>
<comment type="subcellular location">
    <subcellularLocation>
        <location evidence="2">Membrane</location>
        <topology evidence="2">Single-pass membrane protein</topology>
    </subcellularLocation>
</comment>
<evidence type="ECO:0000256" key="2">
    <source>
        <dbReference type="ARBA" id="ARBA00004167"/>
    </source>
</evidence>
<dbReference type="InterPro" id="IPR007110">
    <property type="entry name" value="Ig-like_dom"/>
</dbReference>
<dbReference type="FunFam" id="2.60.40.10:FF:000930">
    <property type="entry name" value="immunoglobulin superfamily DCC subclass member 3"/>
    <property type="match status" value="1"/>
</dbReference>
<dbReference type="InterPro" id="IPR003599">
    <property type="entry name" value="Ig_sub"/>
</dbReference>
<dbReference type="PANTHER" id="PTHR44170:SF47">
    <property type="entry name" value="PROTOGENIN"/>
    <property type="match status" value="1"/>
</dbReference>
<organism evidence="13 14">
    <name type="scientific">Poecilia reticulata</name>
    <name type="common">Guppy</name>
    <name type="synonym">Acanthophacelus reticulatus</name>
    <dbReference type="NCBI Taxonomy" id="8081"/>
    <lineage>
        <taxon>Eukaryota</taxon>
        <taxon>Metazoa</taxon>
        <taxon>Chordata</taxon>
        <taxon>Craniata</taxon>
        <taxon>Vertebrata</taxon>
        <taxon>Euteleostomi</taxon>
        <taxon>Actinopterygii</taxon>
        <taxon>Neopterygii</taxon>
        <taxon>Teleostei</taxon>
        <taxon>Neoteleostei</taxon>
        <taxon>Acanthomorphata</taxon>
        <taxon>Ovalentaria</taxon>
        <taxon>Atherinomorphae</taxon>
        <taxon>Cyprinodontiformes</taxon>
        <taxon>Poeciliidae</taxon>
        <taxon>Poeciliinae</taxon>
        <taxon>Poecilia</taxon>
    </lineage>
</organism>
<dbReference type="InterPro" id="IPR013098">
    <property type="entry name" value="Ig_I-set"/>
</dbReference>
<dbReference type="GeneTree" id="ENSGT00940000155943"/>
<dbReference type="SMART" id="SM00408">
    <property type="entry name" value="IGc2"/>
    <property type="match status" value="3"/>
</dbReference>
<dbReference type="InterPro" id="IPR013783">
    <property type="entry name" value="Ig-like_fold"/>
</dbReference>
<dbReference type="FunFam" id="2.60.40.10:FF:000189">
    <property type="entry name" value="Neogenin isoform 3"/>
    <property type="match status" value="1"/>
</dbReference>
<evidence type="ECO:0000256" key="8">
    <source>
        <dbReference type="ARBA" id="ARBA00023136"/>
    </source>
</evidence>
<feature type="domain" description="Ig-like" evidence="12">
    <location>
        <begin position="110"/>
        <end position="200"/>
    </location>
</feature>
<dbReference type="AlphaFoldDB" id="A0A3P9PJT3"/>
<keyword evidence="6" id="KW-0677">Repeat</keyword>
<reference evidence="14" key="1">
    <citation type="submission" date="2013-11" db="EMBL/GenBank/DDBJ databases">
        <title>The genomic landscape of the Guanapo guppy.</title>
        <authorList>
            <person name="Kuenstner A."/>
            <person name="Dreyer C."/>
        </authorList>
    </citation>
    <scope>NUCLEOTIDE SEQUENCE</scope>
    <source>
        <strain evidence="14">Guanapo</strain>
    </source>
</reference>
<sequence length="378" mass="41900">VHWNFRREISCNIKIYLVYLFELSFITEPSDVTVLPKDSAVLDCQAHGQPPVTIKWLKNGVKLAESEHLRFLPNGSLSIPKIKHTKEDSDEGFYQCLSQNKYGAILSQRSRITEFESHPVSMVASEGSVARFSCAVTSSPPATITWEFNQSTLPLQTDRLTVLLNGVLQIHNVRLEDAGKYRCVATNIGSRLKSREATLTVHKGTVIRPRIIAGPQNVTVSLHHTVVLECVATGNPSPIISWSRADSKPIDVYNAKVLGNGNLVITDVNAKHSGVYLCRATTPGTRNHTTAAANLTVLVPPSIVERPESQTRPRAGTARLMCQAEGVPLPRIRWLKNGEEVHLNGRIKMYNRCVALRRSDAFIQGCLNFLQHEPQSQS</sequence>
<evidence type="ECO:0000256" key="1">
    <source>
        <dbReference type="ARBA" id="ARBA00002140"/>
    </source>
</evidence>
<evidence type="ECO:0000259" key="12">
    <source>
        <dbReference type="PROSITE" id="PS50835"/>
    </source>
</evidence>
<reference evidence="13" key="3">
    <citation type="submission" date="2025-09" db="UniProtKB">
        <authorList>
            <consortium name="Ensembl"/>
        </authorList>
    </citation>
    <scope>IDENTIFICATION</scope>
    <source>
        <strain evidence="13">Guanapo</strain>
    </source>
</reference>
<dbReference type="Pfam" id="PF07679">
    <property type="entry name" value="I-set"/>
    <property type="match status" value="1"/>
</dbReference>
<evidence type="ECO:0000256" key="9">
    <source>
        <dbReference type="ARBA" id="ARBA00023157"/>
    </source>
</evidence>
<evidence type="ECO:0000256" key="6">
    <source>
        <dbReference type="ARBA" id="ARBA00022737"/>
    </source>
</evidence>
<dbReference type="SMART" id="SM00409">
    <property type="entry name" value="IG"/>
    <property type="match status" value="3"/>
</dbReference>
<comment type="similarity">
    <text evidence="3">Belongs to the immunoglobulin superfamily. DCC family.</text>
</comment>
<comment type="function">
    <text evidence="1">May play a role in anteroposterior axis elongation.</text>
</comment>
<name>A0A3P9PJT3_POERE</name>
<keyword evidence="14" id="KW-1185">Reference proteome</keyword>
<keyword evidence="11" id="KW-0393">Immunoglobulin domain</keyword>
<evidence type="ECO:0000256" key="7">
    <source>
        <dbReference type="ARBA" id="ARBA00022989"/>
    </source>
</evidence>
<proteinExistence type="inferred from homology"/>
<dbReference type="Pfam" id="PF13927">
    <property type="entry name" value="Ig_3"/>
    <property type="match status" value="3"/>
</dbReference>
<dbReference type="Gene3D" id="2.60.40.10">
    <property type="entry name" value="Immunoglobulins"/>
    <property type="match status" value="4"/>
</dbReference>
<reference evidence="13" key="2">
    <citation type="submission" date="2025-08" db="UniProtKB">
        <authorList>
            <consortium name="Ensembl"/>
        </authorList>
    </citation>
    <scope>IDENTIFICATION</scope>
    <source>
        <strain evidence="13">Guanapo</strain>
    </source>
</reference>
<evidence type="ECO:0000313" key="13">
    <source>
        <dbReference type="Ensembl" id="ENSPREP00000021983.1"/>
    </source>
</evidence>
<dbReference type="PANTHER" id="PTHR44170">
    <property type="entry name" value="PROTEIN SIDEKICK"/>
    <property type="match status" value="1"/>
</dbReference>
<keyword evidence="4" id="KW-0812">Transmembrane</keyword>
<keyword evidence="8" id="KW-0472">Membrane</keyword>
<evidence type="ECO:0000256" key="3">
    <source>
        <dbReference type="ARBA" id="ARBA00009588"/>
    </source>
</evidence>
<dbReference type="CDD" id="cd00096">
    <property type="entry name" value="Ig"/>
    <property type="match status" value="1"/>
</dbReference>
<dbReference type="InterPro" id="IPR036179">
    <property type="entry name" value="Ig-like_dom_sf"/>
</dbReference>
<keyword evidence="7" id="KW-1133">Transmembrane helix</keyword>
<evidence type="ECO:0000256" key="11">
    <source>
        <dbReference type="ARBA" id="ARBA00023319"/>
    </source>
</evidence>
<keyword evidence="10" id="KW-0325">Glycoprotein</keyword>
<dbReference type="InterPro" id="IPR003598">
    <property type="entry name" value="Ig_sub2"/>
</dbReference>
<evidence type="ECO:0000256" key="10">
    <source>
        <dbReference type="ARBA" id="ARBA00023180"/>
    </source>
</evidence>
<dbReference type="GO" id="GO:0098609">
    <property type="term" value="P:cell-cell adhesion"/>
    <property type="evidence" value="ECO:0007669"/>
    <property type="project" value="TreeGrafter"/>
</dbReference>
<feature type="domain" description="Ig-like" evidence="12">
    <location>
        <begin position="23"/>
        <end position="107"/>
    </location>
</feature>
<feature type="domain" description="Ig-like" evidence="12">
    <location>
        <begin position="301"/>
        <end position="366"/>
    </location>
</feature>
<dbReference type="Ensembl" id="ENSPRET00000022214.1">
    <property type="protein sequence ID" value="ENSPREP00000021983.1"/>
    <property type="gene ID" value="ENSPREG00000014810.1"/>
</dbReference>
<keyword evidence="9" id="KW-1015">Disulfide bond</keyword>
<protein>
    <submittedName>
        <fullName evidence="13">Protogenin homolog b (Gallus gallus)</fullName>
    </submittedName>
</protein>
<accession>A0A3P9PJT3</accession>
<evidence type="ECO:0000256" key="5">
    <source>
        <dbReference type="ARBA" id="ARBA00022729"/>
    </source>
</evidence>
<feature type="domain" description="Ig-like" evidence="12">
    <location>
        <begin position="209"/>
        <end position="296"/>
    </location>
</feature>